<dbReference type="Gene3D" id="3.40.50.11860">
    <property type="entry name" value="Diphthamide synthesis DPH1/DPH2 domain 3"/>
    <property type="match status" value="1"/>
</dbReference>
<organism evidence="7 8">
    <name type="scientific">Bodo saltans</name>
    <name type="common">Flagellated protozoan</name>
    <dbReference type="NCBI Taxonomy" id="75058"/>
    <lineage>
        <taxon>Eukaryota</taxon>
        <taxon>Discoba</taxon>
        <taxon>Euglenozoa</taxon>
        <taxon>Kinetoplastea</taxon>
        <taxon>Metakinetoplastina</taxon>
        <taxon>Eubodonida</taxon>
        <taxon>Bodonidae</taxon>
        <taxon>Bodo</taxon>
    </lineage>
</organism>
<dbReference type="OrthoDB" id="449241at2759"/>
<reference evidence="8" key="1">
    <citation type="submission" date="2015-09" db="EMBL/GenBank/DDBJ databases">
        <authorList>
            <consortium name="Pathogen Informatics"/>
        </authorList>
    </citation>
    <scope>NUCLEOTIDE SEQUENCE [LARGE SCALE GENOMIC DNA]</scope>
    <source>
        <strain evidence="8">Lake Konstanz</strain>
    </source>
</reference>
<comment type="pathway">
    <text evidence="2">Protein modification; peptidyl-diphthamide biosynthesis.</text>
</comment>
<accession>A0A0S4JJM8</accession>
<proteinExistence type="inferred from homology"/>
<evidence type="ECO:0000313" key="8">
    <source>
        <dbReference type="Proteomes" id="UP000051952"/>
    </source>
</evidence>
<dbReference type="FunFam" id="3.40.50.11860:FF:000001">
    <property type="entry name" value="2-(3-amino-3-carboxypropyl)histidine synthase subunit 2"/>
    <property type="match status" value="1"/>
</dbReference>
<evidence type="ECO:0000256" key="6">
    <source>
        <dbReference type="ARBA" id="ARBA00023014"/>
    </source>
</evidence>
<sequence length="351" mass="37802">TSTPPPSLTVVIASPSQLSSWDGATWAPLASVWEPWCINGVTFPAVGASSSIVQRIVCLGPSDEPHVAQLCLWGQHQRTVSRPDHVLEAMDAIDSNIPDGCTSPSPSLVILGQDGASHLLNRSIQQRLRQRMFNVEALKGANAIGILVASLAIEGFRETAEALKKLVRAASTESKPRRAYILFVGHLNQYKVANFADSIDCFVAIACPNSKECHFPTKDDGYMKPVVSPSELLIALGAISFDHPYAFTTNFRVLQGAATMFTEELISHRNDNKPVNDEDEASSTALVKPIGSGALTTTSASSSAIQRLYERSYVGLEPKIGETPIQEAIEVGRTGIARGYETERANQDAAN</sequence>
<dbReference type="AlphaFoldDB" id="A0A0S4JJM8"/>
<dbReference type="GO" id="GO:0090560">
    <property type="term" value="F:2-(3-amino-3-carboxypropyl)histidine synthase activity"/>
    <property type="evidence" value="ECO:0007669"/>
    <property type="project" value="InterPro"/>
</dbReference>
<dbReference type="VEuPathDB" id="TriTrypDB:BSAL_33160"/>
<gene>
    <name evidence="7" type="ORF">BSAL_33160</name>
</gene>
<dbReference type="NCBIfam" id="TIGR00322">
    <property type="entry name" value="diphth2_R"/>
    <property type="match status" value="1"/>
</dbReference>
<name>A0A0S4JJM8_BODSA</name>
<dbReference type="EMBL" id="CYKH01001948">
    <property type="protein sequence ID" value="CUG91654.1"/>
    <property type="molecule type" value="Genomic_DNA"/>
</dbReference>
<keyword evidence="4" id="KW-0479">Metal-binding</keyword>
<dbReference type="GO" id="GO:0051536">
    <property type="term" value="F:iron-sulfur cluster binding"/>
    <property type="evidence" value="ECO:0007669"/>
    <property type="project" value="UniProtKB-KW"/>
</dbReference>
<keyword evidence="5" id="KW-0408">Iron</keyword>
<evidence type="ECO:0008006" key="9">
    <source>
        <dbReference type="Google" id="ProtNLM"/>
    </source>
</evidence>
<protein>
    <recommendedName>
        <fullName evidence="9">Diphthamide biosynthesis protein 2</fullName>
    </recommendedName>
</protein>
<keyword evidence="6" id="KW-0411">Iron-sulfur</keyword>
<evidence type="ECO:0000256" key="4">
    <source>
        <dbReference type="ARBA" id="ARBA00022723"/>
    </source>
</evidence>
<evidence type="ECO:0000256" key="2">
    <source>
        <dbReference type="ARBA" id="ARBA00005156"/>
    </source>
</evidence>
<dbReference type="PANTHER" id="PTHR10762">
    <property type="entry name" value="DIPHTHAMIDE BIOSYNTHESIS PROTEIN"/>
    <property type="match status" value="1"/>
</dbReference>
<dbReference type="InterPro" id="IPR042265">
    <property type="entry name" value="DPH1/DPH2_3"/>
</dbReference>
<evidence type="ECO:0000256" key="5">
    <source>
        <dbReference type="ARBA" id="ARBA00023004"/>
    </source>
</evidence>
<dbReference type="SFLD" id="SFLDS00032">
    <property type="entry name" value="Radical_SAM_3-amino-3-carboxyp"/>
    <property type="match status" value="1"/>
</dbReference>
<dbReference type="GO" id="GO:0017183">
    <property type="term" value="P:protein histidyl modification to diphthamide"/>
    <property type="evidence" value="ECO:0007669"/>
    <property type="project" value="InterPro"/>
</dbReference>
<dbReference type="InterPro" id="IPR016435">
    <property type="entry name" value="DPH1/DPH2"/>
</dbReference>
<evidence type="ECO:0000256" key="1">
    <source>
        <dbReference type="ARBA" id="ARBA00001966"/>
    </source>
</evidence>
<feature type="non-terminal residue" evidence="7">
    <location>
        <position position="1"/>
    </location>
</feature>
<dbReference type="GO" id="GO:0046872">
    <property type="term" value="F:metal ion binding"/>
    <property type="evidence" value="ECO:0007669"/>
    <property type="project" value="UniProtKB-KW"/>
</dbReference>
<comment type="cofactor">
    <cofactor evidence="1">
        <name>[4Fe-4S] cluster</name>
        <dbReference type="ChEBI" id="CHEBI:49883"/>
    </cofactor>
</comment>
<dbReference type="Pfam" id="PF01866">
    <property type="entry name" value="Diphthamide_syn"/>
    <property type="match status" value="1"/>
</dbReference>
<dbReference type="Proteomes" id="UP000051952">
    <property type="component" value="Unassembled WGS sequence"/>
</dbReference>
<keyword evidence="8" id="KW-1185">Reference proteome</keyword>
<comment type="similarity">
    <text evidence="3">Belongs to the DPH1/DPH2 family. DPH2 subfamily.</text>
</comment>
<evidence type="ECO:0000256" key="3">
    <source>
        <dbReference type="ARBA" id="ARBA00006179"/>
    </source>
</evidence>
<evidence type="ECO:0000313" key="7">
    <source>
        <dbReference type="EMBL" id="CUG91654.1"/>
    </source>
</evidence>
<dbReference type="PANTHER" id="PTHR10762:SF2">
    <property type="entry name" value="2-(3-AMINO-3-CARBOXYPROPYL)HISTIDINE SYNTHASE SUBUNIT 2"/>
    <property type="match status" value="1"/>
</dbReference>